<feature type="modified residue" description="N6-(pyridoxal phosphate)lysine" evidence="8">
    <location>
        <position position="200"/>
    </location>
</feature>
<keyword evidence="7 10" id="KW-0456">Lyase</keyword>
<dbReference type="GO" id="GO:0005737">
    <property type="term" value="C:cytoplasm"/>
    <property type="evidence" value="ECO:0007669"/>
    <property type="project" value="TreeGrafter"/>
</dbReference>
<dbReference type="FunFam" id="3.40.640.10:FF:000009">
    <property type="entry name" value="Cystathionine gamma-synthase homolog"/>
    <property type="match status" value="1"/>
</dbReference>
<dbReference type="Proteomes" id="UP001178277">
    <property type="component" value="Unassembled WGS sequence"/>
</dbReference>
<dbReference type="AlphaFoldDB" id="A0AA90P6Z9"/>
<evidence type="ECO:0000256" key="4">
    <source>
        <dbReference type="ARBA" id="ARBA00022605"/>
    </source>
</evidence>
<keyword evidence="6" id="KW-0486">Methionine biosynthesis</keyword>
<evidence type="ECO:0000256" key="5">
    <source>
        <dbReference type="ARBA" id="ARBA00022898"/>
    </source>
</evidence>
<evidence type="ECO:0000256" key="9">
    <source>
        <dbReference type="RuleBase" id="RU362118"/>
    </source>
</evidence>
<dbReference type="GO" id="GO:0047804">
    <property type="term" value="F:cysteine-S-conjugate beta-lyase activity"/>
    <property type="evidence" value="ECO:0007669"/>
    <property type="project" value="UniProtKB-EC"/>
</dbReference>
<evidence type="ECO:0000256" key="1">
    <source>
        <dbReference type="ARBA" id="ARBA00001933"/>
    </source>
</evidence>
<dbReference type="PIRSF" id="PIRSF001434">
    <property type="entry name" value="CGS"/>
    <property type="match status" value="1"/>
</dbReference>
<dbReference type="InterPro" id="IPR015422">
    <property type="entry name" value="PyrdxlP-dep_Trfase_small"/>
</dbReference>
<gene>
    <name evidence="10" type="primary">metC</name>
    <name evidence="10" type="ORF">Q8G35_26500</name>
</gene>
<keyword evidence="4" id="KW-0028">Amino-acid biosynthesis</keyword>
<dbReference type="EC" id="4.4.1.13" evidence="3"/>
<dbReference type="NCBIfam" id="NF005976">
    <property type="entry name" value="PRK08064.1"/>
    <property type="match status" value="1"/>
</dbReference>
<dbReference type="InterPro" id="IPR015421">
    <property type="entry name" value="PyrdxlP-dep_Trfase_major"/>
</dbReference>
<dbReference type="Gene3D" id="3.90.1150.10">
    <property type="entry name" value="Aspartate Aminotransferase, domain 1"/>
    <property type="match status" value="1"/>
</dbReference>
<dbReference type="InterPro" id="IPR054542">
    <property type="entry name" value="Cys_met_metab_PP"/>
</dbReference>
<proteinExistence type="inferred from homology"/>
<evidence type="ECO:0000256" key="7">
    <source>
        <dbReference type="ARBA" id="ARBA00023239"/>
    </source>
</evidence>
<organism evidence="10 11">
    <name type="scientific">Peribacillus simplex</name>
    <dbReference type="NCBI Taxonomy" id="1478"/>
    <lineage>
        <taxon>Bacteria</taxon>
        <taxon>Bacillati</taxon>
        <taxon>Bacillota</taxon>
        <taxon>Bacilli</taxon>
        <taxon>Bacillales</taxon>
        <taxon>Bacillaceae</taxon>
        <taxon>Peribacillus</taxon>
    </lineage>
</organism>
<dbReference type="CDD" id="cd00614">
    <property type="entry name" value="CGS_like"/>
    <property type="match status" value="1"/>
</dbReference>
<evidence type="ECO:0000256" key="2">
    <source>
        <dbReference type="ARBA" id="ARBA00009077"/>
    </source>
</evidence>
<dbReference type="PANTHER" id="PTHR11808">
    <property type="entry name" value="TRANS-SULFURATION ENZYME FAMILY MEMBER"/>
    <property type="match status" value="1"/>
</dbReference>
<comment type="cofactor">
    <cofactor evidence="1 9">
        <name>pyridoxal 5'-phosphate</name>
        <dbReference type="ChEBI" id="CHEBI:597326"/>
    </cofactor>
</comment>
<evidence type="ECO:0000256" key="6">
    <source>
        <dbReference type="ARBA" id="ARBA00023167"/>
    </source>
</evidence>
<evidence type="ECO:0000256" key="8">
    <source>
        <dbReference type="PIRSR" id="PIRSR001434-2"/>
    </source>
</evidence>
<reference evidence="10" key="1">
    <citation type="submission" date="2023-07" db="EMBL/GenBank/DDBJ databases">
        <title>Murine gut Bacillus species.</title>
        <authorList>
            <person name="Gutman E."/>
            <person name="Hashuel R."/>
            <person name="Litvak Y."/>
        </authorList>
    </citation>
    <scope>NUCLEOTIDE SEQUENCE</scope>
    <source>
        <strain evidence="10">RU283</strain>
    </source>
</reference>
<comment type="caution">
    <text evidence="10">The sequence shown here is derived from an EMBL/GenBank/DDBJ whole genome shotgun (WGS) entry which is preliminary data.</text>
</comment>
<dbReference type="Gene3D" id="3.40.640.10">
    <property type="entry name" value="Type I PLP-dependent aspartate aminotransferase-like (Major domain)"/>
    <property type="match status" value="1"/>
</dbReference>
<keyword evidence="5 8" id="KW-0663">Pyridoxal phosphate</keyword>
<dbReference type="FunFam" id="3.90.1150.10:FF:000033">
    <property type="entry name" value="Cystathionine gamma-synthase"/>
    <property type="match status" value="1"/>
</dbReference>
<dbReference type="GO" id="GO:0019346">
    <property type="term" value="P:transsulfuration"/>
    <property type="evidence" value="ECO:0007669"/>
    <property type="project" value="InterPro"/>
</dbReference>
<comment type="similarity">
    <text evidence="2 9">Belongs to the trans-sulfuration enzymes family.</text>
</comment>
<dbReference type="EMBL" id="JAUUTP010000052">
    <property type="protein sequence ID" value="MDP1421808.1"/>
    <property type="molecule type" value="Genomic_DNA"/>
</dbReference>
<sequence>MTGHDFSFETKLLHNQHKFDPATGGVSVPIQHASTFHQSDIDQFGKYDYSRSGNPTREALEDIIAELEEGTHGFAFSSGMAAISTAFLLLSAGDHIVISEDVYGGTFRMVTSVLTRFNIEHTFVDMTDLESVKAAVQPNTRAIYIETPSNPLLKVTDIQAVCDIAKKAGALSFVDNTFLTPALQKPLNLGADVVLHSATKFLSGHSDVVAGLAVVKDPELAVRLGSLQNSFGAVLGVQDAWLVMRGLKTLSVRMEHSQKGAEKIAAYLKEQPLVKKVYYPGLADHPQHAIQKGQSLGAGAVLSFELESEEIFRSFVNTVELPVFAVSLGAVESILSYPAKMSHAAMPADEREKRGITNSLLRLSVGLENPDDLIKDFDAALVNIAKGEAIAAK</sequence>
<dbReference type="Pfam" id="PF01053">
    <property type="entry name" value="Cys_Met_Meta_PP"/>
    <property type="match status" value="1"/>
</dbReference>
<accession>A0AA90P6Z9</accession>
<dbReference type="GO" id="GO:0009086">
    <property type="term" value="P:methionine biosynthetic process"/>
    <property type="evidence" value="ECO:0007669"/>
    <property type="project" value="UniProtKB-KW"/>
</dbReference>
<evidence type="ECO:0000313" key="10">
    <source>
        <dbReference type="EMBL" id="MDP1421808.1"/>
    </source>
</evidence>
<protein>
    <recommendedName>
        <fullName evidence="3">cysteine-S-conjugate beta-lyase</fullName>
        <ecNumber evidence="3">4.4.1.13</ecNumber>
    </recommendedName>
</protein>
<dbReference type="SUPFAM" id="SSF53383">
    <property type="entry name" value="PLP-dependent transferases"/>
    <property type="match status" value="1"/>
</dbReference>
<dbReference type="RefSeq" id="WP_305162792.1">
    <property type="nucleotide sequence ID" value="NZ_JAUUTP010000052.1"/>
</dbReference>
<dbReference type="InterPro" id="IPR015424">
    <property type="entry name" value="PyrdxlP-dep_Trfase"/>
</dbReference>
<dbReference type="PROSITE" id="PS00868">
    <property type="entry name" value="CYS_MET_METAB_PP"/>
    <property type="match status" value="1"/>
</dbReference>
<dbReference type="InterPro" id="IPR000277">
    <property type="entry name" value="Cys/Met-Metab_PyrdxlP-dep_enz"/>
</dbReference>
<dbReference type="PANTHER" id="PTHR11808:SF50">
    <property type="entry name" value="CYSTATHIONINE BETA-LYASE"/>
    <property type="match status" value="1"/>
</dbReference>
<evidence type="ECO:0000313" key="11">
    <source>
        <dbReference type="Proteomes" id="UP001178277"/>
    </source>
</evidence>
<evidence type="ECO:0000256" key="3">
    <source>
        <dbReference type="ARBA" id="ARBA00012224"/>
    </source>
</evidence>
<dbReference type="GO" id="GO:0030170">
    <property type="term" value="F:pyridoxal phosphate binding"/>
    <property type="evidence" value="ECO:0007669"/>
    <property type="project" value="InterPro"/>
</dbReference>
<name>A0AA90P6Z9_9BACI</name>